<feature type="domain" description="DUF4371" evidence="1">
    <location>
        <begin position="80"/>
        <end position="198"/>
    </location>
</feature>
<dbReference type="PANTHER" id="PTHR11697:SF230">
    <property type="entry name" value="ZINC FINGER, MYM DOMAIN CONTAINING 1"/>
    <property type="match status" value="1"/>
</dbReference>
<name>A0A8T1QQZ4_CARIL</name>
<dbReference type="Pfam" id="PF14291">
    <property type="entry name" value="DUF4371"/>
    <property type="match status" value="1"/>
</dbReference>
<organism evidence="2 3">
    <name type="scientific">Carya illinoinensis</name>
    <name type="common">Pecan</name>
    <dbReference type="NCBI Taxonomy" id="32201"/>
    <lineage>
        <taxon>Eukaryota</taxon>
        <taxon>Viridiplantae</taxon>
        <taxon>Streptophyta</taxon>
        <taxon>Embryophyta</taxon>
        <taxon>Tracheophyta</taxon>
        <taxon>Spermatophyta</taxon>
        <taxon>Magnoliopsida</taxon>
        <taxon>eudicotyledons</taxon>
        <taxon>Gunneridae</taxon>
        <taxon>Pentapetalae</taxon>
        <taxon>rosids</taxon>
        <taxon>fabids</taxon>
        <taxon>Fagales</taxon>
        <taxon>Juglandaceae</taxon>
        <taxon>Carya</taxon>
    </lineage>
</organism>
<reference evidence="2" key="1">
    <citation type="submission" date="2020-12" db="EMBL/GenBank/DDBJ databases">
        <title>WGS assembly of Carya illinoinensis cv. Pawnee.</title>
        <authorList>
            <person name="Platts A."/>
            <person name="Shu S."/>
            <person name="Wright S."/>
            <person name="Barry K."/>
            <person name="Edger P."/>
            <person name="Pires J.C."/>
            <person name="Schmutz J."/>
        </authorList>
    </citation>
    <scope>NUCLEOTIDE SEQUENCE</scope>
    <source>
        <tissue evidence="2">Leaf</tissue>
    </source>
</reference>
<dbReference type="Proteomes" id="UP000811609">
    <property type="component" value="Chromosome 4"/>
</dbReference>
<sequence length="519" mass="59427">MKASQRSGWDVFTVMGFRNWKKINNGKHCAFLNHIGEDLYSCHNNAVKSCEDLLKQSQHIDKTLDSKNRGNFLEMLKLLASYNDKYTSPQIQKEILEVLAKKVRNKIREDVGDSRFCIIVDEAQDESKREQMAIILRFVDVDGFIQERFFDLVHVKDTSALTLKNEISAVLSHHCLDIQNIRGQEYDGASNMRGECNGLQALFLKDCPYAYYVHCFAHRLQLALVASSREVVSVHEFFSNLNFIINVVGTSCKCHDELQVAQATHIAHMIAIDELESGKGANQIGTIKRAGDSRWGSHFYSICSLLRMFETTCSVLETIIKEGSTYSQRVDANAAYKMITSFQFIFILHLMKEIMDILNAMNMVSTTKGLIQKLRNEGWENLLENVVSFSKKFDIDIPELSSRYVQGRGRHQRDHITIEYHYHFEIFNAIIDFQMQELDNRFDEGTIKLLTLSSALDPKDGYKSFNIDDILSTATSERTFSAMKIVKTRLRNKIENEFLANNLVPNISLALNSQQRSCC</sequence>
<evidence type="ECO:0000313" key="3">
    <source>
        <dbReference type="Proteomes" id="UP000811609"/>
    </source>
</evidence>
<evidence type="ECO:0000313" key="2">
    <source>
        <dbReference type="EMBL" id="KAG6656907.1"/>
    </source>
</evidence>
<protein>
    <recommendedName>
        <fullName evidence="1">DUF4371 domain-containing protein</fullName>
    </recommendedName>
</protein>
<keyword evidence="3" id="KW-1185">Reference proteome</keyword>
<dbReference type="AlphaFoldDB" id="A0A8T1QQZ4"/>
<accession>A0A8T1QQZ4</accession>
<gene>
    <name evidence="2" type="ORF">CIPAW_04G053700</name>
</gene>
<dbReference type="PANTHER" id="PTHR11697">
    <property type="entry name" value="GENERAL TRANSCRIPTION FACTOR 2-RELATED ZINC FINGER PROTEIN"/>
    <property type="match status" value="1"/>
</dbReference>
<comment type="caution">
    <text evidence="2">The sequence shown here is derived from an EMBL/GenBank/DDBJ whole genome shotgun (WGS) entry which is preliminary data.</text>
</comment>
<dbReference type="InterPro" id="IPR025398">
    <property type="entry name" value="DUF4371"/>
</dbReference>
<dbReference type="EMBL" id="CM031812">
    <property type="protein sequence ID" value="KAG6656907.1"/>
    <property type="molecule type" value="Genomic_DNA"/>
</dbReference>
<dbReference type="InterPro" id="IPR055298">
    <property type="entry name" value="AtLOH3-like"/>
</dbReference>
<proteinExistence type="predicted"/>
<evidence type="ECO:0000259" key="1">
    <source>
        <dbReference type="Pfam" id="PF14291"/>
    </source>
</evidence>